<feature type="domain" description="SnoaL-like" evidence="1">
    <location>
        <begin position="8"/>
        <end position="116"/>
    </location>
</feature>
<protein>
    <recommendedName>
        <fullName evidence="1">SnoaL-like domain-containing protein</fullName>
    </recommendedName>
</protein>
<proteinExistence type="predicted"/>
<evidence type="ECO:0000313" key="3">
    <source>
        <dbReference type="Proteomes" id="UP000258016"/>
    </source>
</evidence>
<dbReference type="Pfam" id="PF12680">
    <property type="entry name" value="SnoaL_2"/>
    <property type="match status" value="2"/>
</dbReference>
<dbReference type="InterPro" id="IPR037401">
    <property type="entry name" value="SnoaL-like"/>
</dbReference>
<evidence type="ECO:0000259" key="1">
    <source>
        <dbReference type="Pfam" id="PF12680"/>
    </source>
</evidence>
<feature type="domain" description="SnoaL-like" evidence="1">
    <location>
        <begin position="146"/>
        <end position="256"/>
    </location>
</feature>
<dbReference type="Proteomes" id="UP000258016">
    <property type="component" value="Chromosome"/>
</dbReference>
<sequence>MSGFDYAEYIEAFNRGDDAALIDRYFVEDFKFIGTTRAYSSRAEFLDFLRWAHDGVREIIRPITVLESDDSIFAEIDMDFVATAPRPDFPFGPLMPGDIKTVKFFVLYALRDGMVTQLKSMTWPAEYHVSKAPMLGSHAGQRAAFHAYATAFSGGDGARFGSYYTDDVVLDLPSEPLLEGRAAIVGFYTAMFERVRETLSINHLVVDDGGIAADIISTFTAHADAPDFQVMPLQAGQAVSVRVFVYYTLTAGRISHIKVARAGQPELHPA</sequence>
<evidence type="ECO:0000313" key="2">
    <source>
        <dbReference type="EMBL" id="ASR51447.1"/>
    </source>
</evidence>
<accession>A0ABM6M6B9</accession>
<dbReference type="GeneID" id="303485551"/>
<dbReference type="InterPro" id="IPR032710">
    <property type="entry name" value="NTF2-like_dom_sf"/>
</dbReference>
<dbReference type="RefSeq" id="WP_117352123.1">
    <property type="nucleotide sequence ID" value="NZ_CP020083.1"/>
</dbReference>
<gene>
    <name evidence="2" type="ORF">B5J99_08215</name>
</gene>
<dbReference type="Gene3D" id="3.10.450.50">
    <property type="match status" value="2"/>
</dbReference>
<dbReference type="SUPFAM" id="SSF54427">
    <property type="entry name" value="NTF2-like"/>
    <property type="match status" value="2"/>
</dbReference>
<dbReference type="CDD" id="cd00531">
    <property type="entry name" value="NTF2_like"/>
    <property type="match status" value="1"/>
</dbReference>
<name>A0ABM6M6B9_9SPHN</name>
<dbReference type="EMBL" id="CP020083">
    <property type="protein sequence ID" value="ASR51447.1"/>
    <property type="molecule type" value="Genomic_DNA"/>
</dbReference>
<keyword evidence="3" id="KW-1185">Reference proteome</keyword>
<reference evidence="2 3" key="1">
    <citation type="submission" date="2017-03" db="EMBL/GenBank/DDBJ databases">
        <title>Complete genome sequence of Blastomonas fulva degrading microcsystin LR.</title>
        <authorList>
            <person name="Lee H.-g."/>
            <person name="Jin L."/>
            <person name="oh H.-M."/>
        </authorList>
    </citation>
    <scope>NUCLEOTIDE SEQUENCE [LARGE SCALE GENOMIC DNA]</scope>
    <source>
        <strain evidence="2 3">T2</strain>
    </source>
</reference>
<organism evidence="2 3">
    <name type="scientific">Blastomonas fulva</name>
    <dbReference type="NCBI Taxonomy" id="1550728"/>
    <lineage>
        <taxon>Bacteria</taxon>
        <taxon>Pseudomonadati</taxon>
        <taxon>Pseudomonadota</taxon>
        <taxon>Alphaproteobacteria</taxon>
        <taxon>Sphingomonadales</taxon>
        <taxon>Sphingomonadaceae</taxon>
        <taxon>Blastomonas</taxon>
    </lineage>
</organism>